<name>A0ABV0CZ47_9SPHN</name>
<evidence type="ECO:0000313" key="2">
    <source>
        <dbReference type="EMBL" id="MEN7537406.1"/>
    </source>
</evidence>
<feature type="chain" id="PRO_5046284706" evidence="1">
    <location>
        <begin position="24"/>
        <end position="224"/>
    </location>
</feature>
<feature type="signal peptide" evidence="1">
    <location>
        <begin position="1"/>
        <end position="23"/>
    </location>
</feature>
<reference evidence="2 3" key="1">
    <citation type="submission" date="2024-05" db="EMBL/GenBank/DDBJ databases">
        <authorList>
            <person name="Park S."/>
        </authorList>
    </citation>
    <scope>NUCLEOTIDE SEQUENCE [LARGE SCALE GENOMIC DNA]</scope>
    <source>
        <strain evidence="2 3">DGU5</strain>
    </source>
</reference>
<accession>A0ABV0CZ47</accession>
<organism evidence="2 3">
    <name type="scientific">Aurantiacibacter flavus</name>
    <dbReference type="NCBI Taxonomy" id="3145232"/>
    <lineage>
        <taxon>Bacteria</taxon>
        <taxon>Pseudomonadati</taxon>
        <taxon>Pseudomonadota</taxon>
        <taxon>Alphaproteobacteria</taxon>
        <taxon>Sphingomonadales</taxon>
        <taxon>Erythrobacteraceae</taxon>
        <taxon>Aurantiacibacter</taxon>
    </lineage>
</organism>
<dbReference type="Proteomes" id="UP001484535">
    <property type="component" value="Unassembled WGS sequence"/>
</dbReference>
<comment type="caution">
    <text evidence="2">The sequence shown here is derived from an EMBL/GenBank/DDBJ whole genome shotgun (WGS) entry which is preliminary data.</text>
</comment>
<keyword evidence="3" id="KW-1185">Reference proteome</keyword>
<keyword evidence="1" id="KW-0732">Signal</keyword>
<dbReference type="EMBL" id="JBDLBR010000003">
    <property type="protein sequence ID" value="MEN7537406.1"/>
    <property type="molecule type" value="Genomic_DNA"/>
</dbReference>
<evidence type="ECO:0000256" key="1">
    <source>
        <dbReference type="SAM" id="SignalP"/>
    </source>
</evidence>
<protein>
    <submittedName>
        <fullName evidence="2">Uncharacterized protein</fullName>
    </submittedName>
</protein>
<dbReference type="RefSeq" id="WP_346784864.1">
    <property type="nucleotide sequence ID" value="NZ_JBDLBR010000003.1"/>
</dbReference>
<proteinExistence type="predicted"/>
<sequence>MSIKFAFLSASLATLAAASSAQAHDDRYGTPSEPIEYESYEVVQDIGDEPAYDDVYEEAYEYETYVDPAPGHHAMRALPARHAHYPTMTPETVVMSGPIGQPLGYTPEQRADWLSDCHTVYLREYSEIYNSGDDDYRFAADQADRYCDAYLAGFDRGEVSAYRTGTYPLGAYPVMMVPVQTTRRYAPREIVHEEWVDVDATPRHARRSIPRRAAPQPDKRTPIR</sequence>
<evidence type="ECO:0000313" key="3">
    <source>
        <dbReference type="Proteomes" id="UP001484535"/>
    </source>
</evidence>
<gene>
    <name evidence="2" type="ORF">ABDJ38_09500</name>
</gene>